<dbReference type="EMBL" id="LWDG02000178">
    <property type="protein sequence ID" value="KAE8268045.1"/>
    <property type="molecule type" value="Genomic_DNA"/>
</dbReference>
<dbReference type="GO" id="GO:0003677">
    <property type="term" value="F:DNA binding"/>
    <property type="evidence" value="ECO:0007669"/>
    <property type="project" value="UniProtKB-KW"/>
</dbReference>
<evidence type="ECO:0000256" key="1">
    <source>
        <dbReference type="ARBA" id="ARBA00023125"/>
    </source>
</evidence>
<evidence type="ECO:0000313" key="4">
    <source>
        <dbReference type="Proteomes" id="UP000078113"/>
    </source>
</evidence>
<sequence length="313" mass="34757">MQALSTRKIPPAAPVQSQEAADAKEALVLAGISLVNSGLTLEQAALRTGAPRETIRRRRSGILTRHEMLSHGPQRLTDDEETALTDFILQMEASGFPLRQSDVEDSAMALMASRWNRNDPLPSLGEKWFSRFIERQPKLGFRTKETLSRQRTKGLSKPNAEHFYEILGSLVRTHNLSAKNIFSMDEAGVQHGVCSKKFKYAGSSKSRKELVTAKKDGSQELTTVIEAIAASGSALPATFVFKGKMFDMTLTLDSAQGFVFTSSQTGWTNSITTQRWFEKVFLPYSRDIAGEGEHRLLIMVRAEQSKFSSTSLH</sequence>
<reference evidence="3" key="1">
    <citation type="submission" date="2016-04" db="EMBL/GenBank/DDBJ databases">
        <authorList>
            <person name="Nguyen H.D."/>
            <person name="Samba Siva P."/>
            <person name="Cullis J."/>
            <person name="Levesque C.A."/>
            <person name="Hambleton S."/>
        </authorList>
    </citation>
    <scope>NUCLEOTIDE SEQUENCE</scope>
    <source>
        <strain evidence="3">DAOMC 236422</strain>
    </source>
</reference>
<dbReference type="Pfam" id="PF03221">
    <property type="entry name" value="HTH_Tnp_Tc5"/>
    <property type="match status" value="1"/>
</dbReference>
<gene>
    <name evidence="3" type="ORF">A4X09_0g4293</name>
</gene>
<feature type="domain" description="HTH CENPB-type" evidence="2">
    <location>
        <begin position="68"/>
        <end position="142"/>
    </location>
</feature>
<organism evidence="3 4">
    <name type="scientific">Tilletia walkeri</name>
    <dbReference type="NCBI Taxonomy" id="117179"/>
    <lineage>
        <taxon>Eukaryota</taxon>
        <taxon>Fungi</taxon>
        <taxon>Dikarya</taxon>
        <taxon>Basidiomycota</taxon>
        <taxon>Ustilaginomycotina</taxon>
        <taxon>Exobasidiomycetes</taxon>
        <taxon>Tilletiales</taxon>
        <taxon>Tilletiaceae</taxon>
        <taxon>Tilletia</taxon>
    </lineage>
</organism>
<proteinExistence type="predicted"/>
<dbReference type="PANTHER" id="PTHR19303">
    <property type="entry name" value="TRANSPOSON"/>
    <property type="match status" value="1"/>
</dbReference>
<evidence type="ECO:0000313" key="3">
    <source>
        <dbReference type="EMBL" id="KAE8268045.1"/>
    </source>
</evidence>
<dbReference type="InterPro" id="IPR006600">
    <property type="entry name" value="HTH_CenpB_DNA-bd_dom"/>
</dbReference>
<reference evidence="3" key="2">
    <citation type="journal article" date="2019" name="IMA Fungus">
        <title>Genome sequencing and comparison of five Tilletia species to identify candidate genes for the detection of regulated species infecting wheat.</title>
        <authorList>
            <person name="Nguyen H.D.T."/>
            <person name="Sultana T."/>
            <person name="Kesanakurti P."/>
            <person name="Hambleton S."/>
        </authorList>
    </citation>
    <scope>NUCLEOTIDE SEQUENCE</scope>
    <source>
        <strain evidence="3">DAOMC 236422</strain>
    </source>
</reference>
<dbReference type="GO" id="GO:0005634">
    <property type="term" value="C:nucleus"/>
    <property type="evidence" value="ECO:0007669"/>
    <property type="project" value="TreeGrafter"/>
</dbReference>
<name>A0A8X7N9M1_9BASI</name>
<protein>
    <recommendedName>
        <fullName evidence="2">HTH CENPB-type domain-containing protein</fullName>
    </recommendedName>
</protein>
<dbReference type="AlphaFoldDB" id="A0A8X7N9M1"/>
<comment type="caution">
    <text evidence="3">The sequence shown here is derived from an EMBL/GenBank/DDBJ whole genome shotgun (WGS) entry which is preliminary data.</text>
</comment>
<dbReference type="InterPro" id="IPR050863">
    <property type="entry name" value="CenT-Element_Derived"/>
</dbReference>
<keyword evidence="4" id="KW-1185">Reference proteome</keyword>
<dbReference type="Pfam" id="PF03184">
    <property type="entry name" value="DDE_1"/>
    <property type="match status" value="1"/>
</dbReference>
<accession>A0A8X7N9M1</accession>
<dbReference type="PROSITE" id="PS51253">
    <property type="entry name" value="HTH_CENPB"/>
    <property type="match status" value="1"/>
</dbReference>
<dbReference type="Proteomes" id="UP000078113">
    <property type="component" value="Unassembled WGS sequence"/>
</dbReference>
<keyword evidence="1" id="KW-0238">DNA-binding</keyword>
<evidence type="ECO:0000259" key="2">
    <source>
        <dbReference type="PROSITE" id="PS51253"/>
    </source>
</evidence>
<dbReference type="PANTHER" id="PTHR19303:SF74">
    <property type="entry name" value="POGO TRANSPOSABLE ELEMENT WITH KRAB DOMAIN"/>
    <property type="match status" value="1"/>
</dbReference>
<dbReference type="InterPro" id="IPR004875">
    <property type="entry name" value="DDE_SF_endonuclease_dom"/>
</dbReference>